<sequence length="119" mass="12880">MPDQAPFTGAYGQPRVLSEAELRSINVDNKGVRFLMSCLACELQEASTFGDVTHLTVKDQLSLVFGELNRNLGDLLDIRSVSTGDAASLASLSIRFSYPLYRLVAEAAKNRAADIVDGD</sequence>
<dbReference type="AlphaFoldDB" id="A0AAD0ECW8"/>
<evidence type="ECO:0000313" key="1">
    <source>
        <dbReference type="EMBL" id="ATF05825.1"/>
    </source>
</evidence>
<name>A0AAD0ECW8_9RHOB</name>
<accession>A0AAD0ECW8</accession>
<proteinExistence type="predicted"/>
<gene>
    <name evidence="1" type="ORF">PhaeoP63_01750</name>
</gene>
<reference evidence="1 2" key="1">
    <citation type="journal article" date="2017" name="Front. Microbiol.">
        <title>Phaeobacter piscinae sp. nov., a species of the Roseobacter group and potential aquaculture probiont.</title>
        <authorList>
            <person name="Sonnenschein E.C."/>
            <person name="Phippen C.B.W."/>
            <person name="Nielsen K.F."/>
            <person name="Mateiu R.V."/>
            <person name="Melchiorsen J."/>
            <person name="Gram L."/>
            <person name="Overmann J."/>
            <person name="Freese H.M."/>
        </authorList>
    </citation>
    <scope>NUCLEOTIDE SEQUENCE [LARGE SCALE GENOMIC DNA]</scope>
    <source>
        <strain evidence="1 2">P63</strain>
    </source>
</reference>
<evidence type="ECO:0000313" key="2">
    <source>
        <dbReference type="Proteomes" id="UP000217545"/>
    </source>
</evidence>
<protein>
    <submittedName>
        <fullName evidence="1">Uncharacterized protein</fullName>
    </submittedName>
</protein>
<dbReference type="EMBL" id="CP010784">
    <property type="protein sequence ID" value="ATF05825.1"/>
    <property type="molecule type" value="Genomic_DNA"/>
</dbReference>
<dbReference type="Proteomes" id="UP000217545">
    <property type="component" value="Chromosome"/>
</dbReference>
<organism evidence="1 2">
    <name type="scientific">Phaeobacter gallaeciensis</name>
    <dbReference type="NCBI Taxonomy" id="60890"/>
    <lineage>
        <taxon>Bacteria</taxon>
        <taxon>Pseudomonadati</taxon>
        <taxon>Pseudomonadota</taxon>
        <taxon>Alphaproteobacteria</taxon>
        <taxon>Rhodobacterales</taxon>
        <taxon>Roseobacteraceae</taxon>
        <taxon>Phaeobacter</taxon>
    </lineage>
</organism>